<evidence type="ECO:0000259" key="2">
    <source>
        <dbReference type="Pfam" id="PF01910"/>
    </source>
</evidence>
<feature type="domain" description="Thiamine-binding protein" evidence="2">
    <location>
        <begin position="37"/>
        <end position="130"/>
    </location>
</feature>
<evidence type="ECO:0000256" key="1">
    <source>
        <dbReference type="ARBA" id="ARBA00010272"/>
    </source>
</evidence>
<dbReference type="Proteomes" id="UP000008837">
    <property type="component" value="Unassembled WGS sequence"/>
</dbReference>
<dbReference type="InterPro" id="IPR051614">
    <property type="entry name" value="UPF0045_domain"/>
</dbReference>
<dbReference type="AlphaFoldDB" id="A8Q3N9"/>
<dbReference type="KEGG" id="mgl:MGL_2459"/>
<comment type="similarity">
    <text evidence="1">Belongs to the UPF0045 family.</text>
</comment>
<dbReference type="GO" id="GO:0005829">
    <property type="term" value="C:cytosol"/>
    <property type="evidence" value="ECO:0007669"/>
    <property type="project" value="TreeGrafter"/>
</dbReference>
<dbReference type="EMBL" id="AAYY01000008">
    <property type="protein sequence ID" value="EDP43449.1"/>
    <property type="molecule type" value="Genomic_DNA"/>
</dbReference>
<dbReference type="VEuPathDB" id="FungiDB:MGL_2459"/>
<keyword evidence="4" id="KW-1185">Reference proteome</keyword>
<gene>
    <name evidence="3" type="ORF">MGL_2459</name>
</gene>
<name>A8Q3N9_MALGO</name>
<dbReference type="Gene3D" id="3.30.70.930">
    <property type="match status" value="1"/>
</dbReference>
<dbReference type="PANTHER" id="PTHR33777:SF1">
    <property type="entry name" value="UPF0045 PROTEIN ECM15"/>
    <property type="match status" value="1"/>
</dbReference>
<comment type="caution">
    <text evidence="3">The sequence shown here is derived from an EMBL/GenBank/DDBJ whole genome shotgun (WGS) entry which is preliminary data.</text>
</comment>
<dbReference type="NCBIfam" id="TIGR00106">
    <property type="entry name" value="MTH1187 family thiamine-binding protein"/>
    <property type="match status" value="1"/>
</dbReference>
<dbReference type="InParanoid" id="A8Q3N9"/>
<sequence length="153" mass="16765">MTAPATELYAAAYVIKHFSPSGTFAVCDSLYISNKIVIPIGTATTSVGAYIAECQRVLSSMADEGIHFEVSSFIKILTLVQLHGYGTNVEGPISAVWRALQRCHEAVHAMGVERIATDIRLGTRTDKQNDAPEWSNGLTENQRKRESVLRRLG</sequence>
<dbReference type="OMA" id="PISAVWR"/>
<dbReference type="SUPFAM" id="SSF89957">
    <property type="entry name" value="MTH1187/YkoF-like"/>
    <property type="match status" value="1"/>
</dbReference>
<dbReference type="Pfam" id="PF01910">
    <property type="entry name" value="Thiamine_BP"/>
    <property type="match status" value="1"/>
</dbReference>
<protein>
    <recommendedName>
        <fullName evidence="2">Thiamine-binding protein domain-containing protein</fullName>
    </recommendedName>
</protein>
<evidence type="ECO:0000313" key="4">
    <source>
        <dbReference type="Proteomes" id="UP000008837"/>
    </source>
</evidence>
<evidence type="ECO:0000313" key="3">
    <source>
        <dbReference type="EMBL" id="EDP43449.1"/>
    </source>
</evidence>
<dbReference type="InterPro" id="IPR029756">
    <property type="entry name" value="MTH1187/YkoF-like"/>
</dbReference>
<dbReference type="GeneID" id="5854970"/>
<organism evidence="3 4">
    <name type="scientific">Malassezia globosa (strain ATCC MYA-4612 / CBS 7966)</name>
    <name type="common">Dandruff-associated fungus</name>
    <dbReference type="NCBI Taxonomy" id="425265"/>
    <lineage>
        <taxon>Eukaryota</taxon>
        <taxon>Fungi</taxon>
        <taxon>Dikarya</taxon>
        <taxon>Basidiomycota</taxon>
        <taxon>Ustilaginomycotina</taxon>
        <taxon>Malasseziomycetes</taxon>
        <taxon>Malasseziales</taxon>
        <taxon>Malasseziaceae</taxon>
        <taxon>Malassezia</taxon>
    </lineage>
</organism>
<dbReference type="RefSeq" id="XP_001730663.1">
    <property type="nucleotide sequence ID" value="XM_001730611.1"/>
</dbReference>
<dbReference type="InterPro" id="IPR002767">
    <property type="entry name" value="Thiamine_BP"/>
</dbReference>
<dbReference type="OrthoDB" id="5587367at2759"/>
<proteinExistence type="inferred from homology"/>
<accession>A8Q3N9</accession>
<dbReference type="PANTHER" id="PTHR33777">
    <property type="entry name" value="UPF0045 PROTEIN ECM15"/>
    <property type="match status" value="1"/>
</dbReference>
<reference evidence="3 4" key="1">
    <citation type="journal article" date="2007" name="Proc. Natl. Acad. Sci. U.S.A.">
        <title>Dandruff-associated Malassezia genomes reveal convergent and divergent virulence traits shared with plant and human fungal pathogens.</title>
        <authorList>
            <person name="Xu J."/>
            <person name="Saunders C.W."/>
            <person name="Hu P."/>
            <person name="Grant R.A."/>
            <person name="Boekhout T."/>
            <person name="Kuramae E.E."/>
            <person name="Kronstad J.W."/>
            <person name="Deangelis Y.M."/>
            <person name="Reeder N.L."/>
            <person name="Johnstone K.R."/>
            <person name="Leland M."/>
            <person name="Fieno A.M."/>
            <person name="Begley W.M."/>
            <person name="Sun Y."/>
            <person name="Lacey M.P."/>
            <person name="Chaudhary T."/>
            <person name="Keough T."/>
            <person name="Chu L."/>
            <person name="Sears R."/>
            <person name="Yuan B."/>
            <person name="Dawson T.L.Jr."/>
        </authorList>
    </citation>
    <scope>NUCLEOTIDE SEQUENCE [LARGE SCALE GENOMIC DNA]</scope>
    <source>
        <strain evidence="4">ATCC MYA-4612 / CBS 7966</strain>
    </source>
</reference>